<name>A0A0A9DVG9_ARUDO</name>
<keyword evidence="1" id="KW-0732">Signal</keyword>
<organism evidence="2">
    <name type="scientific">Arundo donax</name>
    <name type="common">Giant reed</name>
    <name type="synonym">Donax arundinaceus</name>
    <dbReference type="NCBI Taxonomy" id="35708"/>
    <lineage>
        <taxon>Eukaryota</taxon>
        <taxon>Viridiplantae</taxon>
        <taxon>Streptophyta</taxon>
        <taxon>Embryophyta</taxon>
        <taxon>Tracheophyta</taxon>
        <taxon>Spermatophyta</taxon>
        <taxon>Magnoliopsida</taxon>
        <taxon>Liliopsida</taxon>
        <taxon>Poales</taxon>
        <taxon>Poaceae</taxon>
        <taxon>PACMAD clade</taxon>
        <taxon>Arundinoideae</taxon>
        <taxon>Arundineae</taxon>
        <taxon>Arundo</taxon>
    </lineage>
</organism>
<feature type="signal peptide" evidence="1">
    <location>
        <begin position="1"/>
        <end position="15"/>
    </location>
</feature>
<protein>
    <submittedName>
        <fullName evidence="2">Uncharacterized protein</fullName>
    </submittedName>
</protein>
<dbReference type="AlphaFoldDB" id="A0A0A9DVG9"/>
<evidence type="ECO:0000313" key="2">
    <source>
        <dbReference type="EMBL" id="JAD92559.1"/>
    </source>
</evidence>
<proteinExistence type="predicted"/>
<accession>A0A0A9DVG9</accession>
<evidence type="ECO:0000256" key="1">
    <source>
        <dbReference type="SAM" id="SignalP"/>
    </source>
</evidence>
<feature type="chain" id="PRO_5012475169" evidence="1">
    <location>
        <begin position="16"/>
        <end position="57"/>
    </location>
</feature>
<reference evidence="2" key="1">
    <citation type="submission" date="2014-09" db="EMBL/GenBank/DDBJ databases">
        <authorList>
            <person name="Magalhaes I.L.F."/>
            <person name="Oliveira U."/>
            <person name="Santos F.R."/>
            <person name="Vidigal T.H.D.A."/>
            <person name="Brescovit A.D."/>
            <person name="Santos A.J."/>
        </authorList>
    </citation>
    <scope>NUCLEOTIDE SEQUENCE</scope>
    <source>
        <tissue evidence="2">Shoot tissue taken approximately 20 cm above the soil surface</tissue>
    </source>
</reference>
<dbReference type="EMBL" id="GBRH01205336">
    <property type="protein sequence ID" value="JAD92559.1"/>
    <property type="molecule type" value="Transcribed_RNA"/>
</dbReference>
<reference evidence="2" key="2">
    <citation type="journal article" date="2015" name="Data Brief">
        <title>Shoot transcriptome of the giant reed, Arundo donax.</title>
        <authorList>
            <person name="Barrero R.A."/>
            <person name="Guerrero F.D."/>
            <person name="Moolhuijzen P."/>
            <person name="Goolsby J.A."/>
            <person name="Tidwell J."/>
            <person name="Bellgard S.E."/>
            <person name="Bellgard M.I."/>
        </authorList>
    </citation>
    <scope>NUCLEOTIDE SEQUENCE</scope>
    <source>
        <tissue evidence="2">Shoot tissue taken approximately 20 cm above the soil surface</tissue>
    </source>
</reference>
<sequence length="57" mass="6197">MLDGMLWCLMEICLGASCGHQNAASSNVSNRLTMTPEILGHNLWSYAPRDDSGTTII</sequence>